<evidence type="ECO:0000259" key="15">
    <source>
        <dbReference type="Pfam" id="PF00593"/>
    </source>
</evidence>
<name>A0ABP7PVV7_9SPHI</name>
<evidence type="ECO:0000256" key="4">
    <source>
        <dbReference type="ARBA" id="ARBA00022496"/>
    </source>
</evidence>
<keyword evidence="4" id="KW-0410">Iron transport</keyword>
<dbReference type="PROSITE" id="PS01156">
    <property type="entry name" value="TONB_DEPENDENT_REC_2"/>
    <property type="match status" value="1"/>
</dbReference>
<feature type="signal peptide" evidence="14">
    <location>
        <begin position="1"/>
        <end position="19"/>
    </location>
</feature>
<dbReference type="PANTHER" id="PTHR32552">
    <property type="entry name" value="FERRICHROME IRON RECEPTOR-RELATED"/>
    <property type="match status" value="1"/>
</dbReference>
<dbReference type="Gene3D" id="2.60.40.1120">
    <property type="entry name" value="Carboxypeptidase-like, regulatory domain"/>
    <property type="match status" value="1"/>
</dbReference>
<comment type="caution">
    <text evidence="17">The sequence shown here is derived from an EMBL/GenBank/DDBJ whole genome shotgun (WGS) entry which is preliminary data.</text>
</comment>
<evidence type="ECO:0000313" key="18">
    <source>
        <dbReference type="Proteomes" id="UP001500742"/>
    </source>
</evidence>
<evidence type="ECO:0000256" key="5">
    <source>
        <dbReference type="ARBA" id="ARBA00022692"/>
    </source>
</evidence>
<dbReference type="InterPro" id="IPR008969">
    <property type="entry name" value="CarboxyPept-like_regulatory"/>
</dbReference>
<evidence type="ECO:0000256" key="14">
    <source>
        <dbReference type="SAM" id="SignalP"/>
    </source>
</evidence>
<comment type="similarity">
    <text evidence="12 13">Belongs to the TonB-dependent receptor family.</text>
</comment>
<dbReference type="Gene3D" id="2.170.130.10">
    <property type="entry name" value="TonB-dependent receptor, plug domain"/>
    <property type="match status" value="1"/>
</dbReference>
<keyword evidence="7" id="KW-0408">Iron</keyword>
<evidence type="ECO:0000256" key="13">
    <source>
        <dbReference type="RuleBase" id="RU003357"/>
    </source>
</evidence>
<gene>
    <name evidence="17" type="ORF">GCM10022210_22340</name>
</gene>
<dbReference type="InterPro" id="IPR039426">
    <property type="entry name" value="TonB-dep_rcpt-like"/>
</dbReference>
<dbReference type="SUPFAM" id="SSF56935">
    <property type="entry name" value="Porins"/>
    <property type="match status" value="1"/>
</dbReference>
<evidence type="ECO:0000259" key="16">
    <source>
        <dbReference type="Pfam" id="PF07715"/>
    </source>
</evidence>
<dbReference type="InterPro" id="IPR036942">
    <property type="entry name" value="Beta-barrel_TonB_sf"/>
</dbReference>
<dbReference type="PROSITE" id="PS52016">
    <property type="entry name" value="TONB_DEPENDENT_REC_3"/>
    <property type="match status" value="1"/>
</dbReference>
<protein>
    <submittedName>
        <fullName evidence="17">TonB-dependent receptor</fullName>
    </submittedName>
</protein>
<organism evidence="17 18">
    <name type="scientific">Mucilaginibacter dorajii</name>
    <dbReference type="NCBI Taxonomy" id="692994"/>
    <lineage>
        <taxon>Bacteria</taxon>
        <taxon>Pseudomonadati</taxon>
        <taxon>Bacteroidota</taxon>
        <taxon>Sphingobacteriia</taxon>
        <taxon>Sphingobacteriales</taxon>
        <taxon>Sphingobacteriaceae</taxon>
        <taxon>Mucilaginibacter</taxon>
    </lineage>
</organism>
<accession>A0ABP7PVV7</accession>
<feature type="domain" description="TonB-dependent receptor-like beta-barrel" evidence="15">
    <location>
        <begin position="298"/>
        <end position="775"/>
    </location>
</feature>
<dbReference type="Proteomes" id="UP001500742">
    <property type="component" value="Unassembled WGS sequence"/>
</dbReference>
<feature type="domain" description="TonB-dependent receptor plug" evidence="16">
    <location>
        <begin position="113"/>
        <end position="222"/>
    </location>
</feature>
<dbReference type="InterPro" id="IPR037066">
    <property type="entry name" value="Plug_dom_sf"/>
</dbReference>
<dbReference type="InterPro" id="IPR010917">
    <property type="entry name" value="TonB_rcpt_CS"/>
</dbReference>
<keyword evidence="9 13" id="KW-0798">TonB box</keyword>
<keyword evidence="17" id="KW-0675">Receptor</keyword>
<dbReference type="SUPFAM" id="SSF49464">
    <property type="entry name" value="Carboxypeptidase regulatory domain-like"/>
    <property type="match status" value="1"/>
</dbReference>
<keyword evidence="18" id="KW-1185">Reference proteome</keyword>
<dbReference type="Pfam" id="PF13715">
    <property type="entry name" value="CarbopepD_reg_2"/>
    <property type="match status" value="1"/>
</dbReference>
<dbReference type="Pfam" id="PF07715">
    <property type="entry name" value="Plug"/>
    <property type="match status" value="1"/>
</dbReference>
<evidence type="ECO:0000313" key="17">
    <source>
        <dbReference type="EMBL" id="GAA3972181.1"/>
    </source>
</evidence>
<keyword evidence="6 14" id="KW-0732">Signal</keyword>
<evidence type="ECO:0000256" key="1">
    <source>
        <dbReference type="ARBA" id="ARBA00004571"/>
    </source>
</evidence>
<dbReference type="EMBL" id="BAAAZC010000015">
    <property type="protein sequence ID" value="GAA3972181.1"/>
    <property type="molecule type" value="Genomic_DNA"/>
</dbReference>
<keyword evidence="8" id="KW-0406">Ion transport</keyword>
<proteinExistence type="inferred from homology"/>
<keyword evidence="5 12" id="KW-0812">Transmembrane</keyword>
<comment type="subcellular location">
    <subcellularLocation>
        <location evidence="1 12">Cell outer membrane</location>
        <topology evidence="1 12">Multi-pass membrane protein</topology>
    </subcellularLocation>
</comment>
<dbReference type="InterPro" id="IPR012910">
    <property type="entry name" value="Plug_dom"/>
</dbReference>
<evidence type="ECO:0000256" key="12">
    <source>
        <dbReference type="PROSITE-ProRule" id="PRU01360"/>
    </source>
</evidence>
<keyword evidence="3 12" id="KW-1134">Transmembrane beta strand</keyword>
<dbReference type="InterPro" id="IPR000531">
    <property type="entry name" value="Beta-barrel_TonB"/>
</dbReference>
<dbReference type="PANTHER" id="PTHR32552:SF68">
    <property type="entry name" value="FERRICHROME OUTER MEMBRANE TRANSPORTER_PHAGE RECEPTOR"/>
    <property type="match status" value="1"/>
</dbReference>
<feature type="chain" id="PRO_5045203183" evidence="14">
    <location>
        <begin position="20"/>
        <end position="818"/>
    </location>
</feature>
<keyword evidence="2 12" id="KW-0813">Transport</keyword>
<evidence type="ECO:0000256" key="9">
    <source>
        <dbReference type="ARBA" id="ARBA00023077"/>
    </source>
</evidence>
<dbReference type="RefSeq" id="WP_259091532.1">
    <property type="nucleotide sequence ID" value="NZ_BAAAZC010000015.1"/>
</dbReference>
<dbReference type="Gene3D" id="2.40.170.20">
    <property type="entry name" value="TonB-dependent receptor, beta-barrel domain"/>
    <property type="match status" value="1"/>
</dbReference>
<evidence type="ECO:0000256" key="6">
    <source>
        <dbReference type="ARBA" id="ARBA00022729"/>
    </source>
</evidence>
<evidence type="ECO:0000256" key="2">
    <source>
        <dbReference type="ARBA" id="ARBA00022448"/>
    </source>
</evidence>
<keyword evidence="10 12" id="KW-0472">Membrane</keyword>
<evidence type="ECO:0000256" key="8">
    <source>
        <dbReference type="ARBA" id="ARBA00023065"/>
    </source>
</evidence>
<sequence>MKNVFAAIFALLLPVLASAQLSISGKVTNTSGEALPGATIAILNPSLTAVADANGKYLFNNLKPGNYTLQASYVGYQTINKNIVLGANIVVNLSLSNGTFTAEEVTVSSTRAVKNSPTAFTNLSKKDLAKGNFGQDLPYLLSLTPSVVTTSDAGAGIGYTGIRIRGSDATRVNVTINGIPLNDAESQGSYFIDLPDLASSVDNIQVQRGVGTSTNGAGAFGGSINIQTTTRRDTAYAEINTSGGSYGSIKNTVNAGTGLLGGHFSLDGRLSRIHSNGYIDRATSDLKSLYLSAAWYTKTSTLRANVISGHERTYQAWNGIADYVIGDNTRKDNHTYNELGLMDTAGNFYKNQVDDYLQNHYQLLYDQKISDKLSFSGALHYTKGSGYYEEYRPQDAVANYGLNPVIIGTDTIKTTDLVRRLWLDNKFYGVTYALKYQPQTNLNMTLGGAYNQYEGAHFGDVVYTKESAGIGPNYEYYRDNAKKNDFNIFYRAEWHINKVLLYADAQYRHLYYNFYGIDQNQQNAQQSIELNFFNPKVGITYQFNEQNNVYASFAVGNHEPNRDDFVNATPQNRPKAENLKDFEAGYRTIGKFFSGGINAFYMLYKNQLILTGALNDVGSAIRTNVPDSYRAGVELDGKVRITSQLNWGLTATWSANKIKNYHQFFSNYDDGSLVEETLTTTTIAFSPSLTGASIISYSPFKGSEFSFISKYVGKQYLDNTMNQNPAGFGIAPDNLSNPYAANRYLKSYFTSDVRLRYNFSISSVKNIGVGLLVSNIFSKKYEANGATYPDIESGHLVNYNYFFPQAPRNFLASLNLSF</sequence>
<evidence type="ECO:0000256" key="10">
    <source>
        <dbReference type="ARBA" id="ARBA00023136"/>
    </source>
</evidence>
<evidence type="ECO:0000256" key="7">
    <source>
        <dbReference type="ARBA" id="ARBA00023004"/>
    </source>
</evidence>
<reference evidence="18" key="1">
    <citation type="journal article" date="2019" name="Int. J. Syst. Evol. Microbiol.">
        <title>The Global Catalogue of Microorganisms (GCM) 10K type strain sequencing project: providing services to taxonomists for standard genome sequencing and annotation.</title>
        <authorList>
            <consortium name="The Broad Institute Genomics Platform"/>
            <consortium name="The Broad Institute Genome Sequencing Center for Infectious Disease"/>
            <person name="Wu L."/>
            <person name="Ma J."/>
        </authorList>
    </citation>
    <scope>NUCLEOTIDE SEQUENCE [LARGE SCALE GENOMIC DNA]</scope>
    <source>
        <strain evidence="18">JCM 16601</strain>
    </source>
</reference>
<evidence type="ECO:0000256" key="11">
    <source>
        <dbReference type="ARBA" id="ARBA00023237"/>
    </source>
</evidence>
<evidence type="ECO:0000256" key="3">
    <source>
        <dbReference type="ARBA" id="ARBA00022452"/>
    </source>
</evidence>
<dbReference type="Pfam" id="PF00593">
    <property type="entry name" value="TonB_dep_Rec_b-barrel"/>
    <property type="match status" value="1"/>
</dbReference>
<keyword evidence="11 12" id="KW-0998">Cell outer membrane</keyword>